<organism evidence="2 3">
    <name type="scientific">Apiospora marii</name>
    <dbReference type="NCBI Taxonomy" id="335849"/>
    <lineage>
        <taxon>Eukaryota</taxon>
        <taxon>Fungi</taxon>
        <taxon>Dikarya</taxon>
        <taxon>Ascomycota</taxon>
        <taxon>Pezizomycotina</taxon>
        <taxon>Sordariomycetes</taxon>
        <taxon>Xylariomycetidae</taxon>
        <taxon>Amphisphaeriales</taxon>
        <taxon>Apiosporaceae</taxon>
        <taxon>Apiospora</taxon>
    </lineage>
</organism>
<dbReference type="Proteomes" id="UP001396898">
    <property type="component" value="Unassembled WGS sequence"/>
</dbReference>
<reference evidence="2 3" key="1">
    <citation type="submission" date="2023-01" db="EMBL/GenBank/DDBJ databases">
        <title>Analysis of 21 Apiospora genomes using comparative genomics revels a genus with tremendous synthesis potential of carbohydrate active enzymes and secondary metabolites.</title>
        <authorList>
            <person name="Sorensen T."/>
        </authorList>
    </citation>
    <scope>NUCLEOTIDE SEQUENCE [LARGE SCALE GENOMIC DNA]</scope>
    <source>
        <strain evidence="2 3">CBS 20057</strain>
    </source>
</reference>
<protein>
    <submittedName>
        <fullName evidence="2">Uncharacterized protein</fullName>
    </submittedName>
</protein>
<feature type="compositionally biased region" description="Low complexity" evidence="1">
    <location>
        <begin position="115"/>
        <end position="124"/>
    </location>
</feature>
<evidence type="ECO:0000256" key="1">
    <source>
        <dbReference type="SAM" id="MobiDB-lite"/>
    </source>
</evidence>
<comment type="caution">
    <text evidence="2">The sequence shown here is derived from an EMBL/GenBank/DDBJ whole genome shotgun (WGS) entry which is preliminary data.</text>
</comment>
<keyword evidence="3" id="KW-1185">Reference proteome</keyword>
<gene>
    <name evidence="2" type="ORF">PG991_012030</name>
</gene>
<accession>A0ABR1RFV4</accession>
<dbReference type="EMBL" id="JAQQWI010000016">
    <property type="protein sequence ID" value="KAK8009479.1"/>
    <property type="molecule type" value="Genomic_DNA"/>
</dbReference>
<feature type="region of interest" description="Disordered" evidence="1">
    <location>
        <begin position="1"/>
        <end position="124"/>
    </location>
</feature>
<sequence length="124" mass="11913">MSTGGPPAGIPTSGNKDGRGLVDKLKDTIKPGSSNAKQDSTQLPGGAAHESQDRGGGGVLNALKPGGDNMEGSGGSSTLDAAREATQSMKSGASNNMPSGVPGFQSGMGGGPGTQGATASNSKV</sequence>
<evidence type="ECO:0000313" key="3">
    <source>
        <dbReference type="Proteomes" id="UP001396898"/>
    </source>
</evidence>
<feature type="compositionally biased region" description="Polar residues" evidence="1">
    <location>
        <begin position="85"/>
        <end position="98"/>
    </location>
</feature>
<proteinExistence type="predicted"/>
<feature type="compositionally biased region" description="Basic and acidic residues" evidence="1">
    <location>
        <begin position="16"/>
        <end position="29"/>
    </location>
</feature>
<name>A0ABR1RFV4_9PEZI</name>
<feature type="compositionally biased region" description="Polar residues" evidence="1">
    <location>
        <begin position="31"/>
        <end position="43"/>
    </location>
</feature>
<evidence type="ECO:0000313" key="2">
    <source>
        <dbReference type="EMBL" id="KAK8009479.1"/>
    </source>
</evidence>